<keyword evidence="8" id="KW-1278">Translocase</keyword>
<dbReference type="SMART" id="SM00900">
    <property type="entry name" value="FMN_bind"/>
    <property type="match status" value="1"/>
</dbReference>
<keyword evidence="13 18" id="KW-0830">Ubiquinone</keyword>
<keyword evidence="15" id="KW-0739">Sodium transport</keyword>
<feature type="transmembrane region" description="Helical" evidence="16">
    <location>
        <begin position="6"/>
        <end position="26"/>
    </location>
</feature>
<accession>H9UK20</accession>
<dbReference type="InterPro" id="IPR007329">
    <property type="entry name" value="FMN-bd"/>
</dbReference>
<evidence type="ECO:0000256" key="16">
    <source>
        <dbReference type="SAM" id="Phobius"/>
    </source>
</evidence>
<dbReference type="RefSeq" id="WP_014455846.1">
    <property type="nucleotide sequence ID" value="NC_017098.1"/>
</dbReference>
<evidence type="ECO:0000313" key="18">
    <source>
        <dbReference type="EMBL" id="AFG37863.1"/>
    </source>
</evidence>
<dbReference type="STRING" id="889378.Spiaf_1806"/>
<evidence type="ECO:0000256" key="8">
    <source>
        <dbReference type="ARBA" id="ARBA00022967"/>
    </source>
</evidence>
<evidence type="ECO:0000256" key="3">
    <source>
        <dbReference type="ARBA" id="ARBA00022519"/>
    </source>
</evidence>
<keyword evidence="3" id="KW-0997">Cell inner membrane</keyword>
<dbReference type="HOGENOM" id="CLU_077882_0_2_12"/>
<dbReference type="EMBL" id="CP003282">
    <property type="protein sequence ID" value="AFG37863.1"/>
    <property type="molecule type" value="Genomic_DNA"/>
</dbReference>
<keyword evidence="4" id="KW-0597">Phosphoprotein</keyword>
<keyword evidence="12" id="KW-0406">Ion transport</keyword>
<evidence type="ECO:0000256" key="2">
    <source>
        <dbReference type="ARBA" id="ARBA00022475"/>
    </source>
</evidence>
<evidence type="ECO:0000256" key="10">
    <source>
        <dbReference type="ARBA" id="ARBA00023027"/>
    </source>
</evidence>
<keyword evidence="7 16" id="KW-0812">Transmembrane</keyword>
<dbReference type="PATRIC" id="fig|889378.3.peg.1795"/>
<evidence type="ECO:0000313" key="19">
    <source>
        <dbReference type="Proteomes" id="UP000007383"/>
    </source>
</evidence>
<evidence type="ECO:0000256" key="1">
    <source>
        <dbReference type="ARBA" id="ARBA00022448"/>
    </source>
</evidence>
<dbReference type="KEGG" id="sfc:Spiaf_1806"/>
<dbReference type="GO" id="GO:0016655">
    <property type="term" value="F:oxidoreductase activity, acting on NAD(P)H, quinone or similar compound as acceptor"/>
    <property type="evidence" value="ECO:0007669"/>
    <property type="project" value="InterPro"/>
</dbReference>
<keyword evidence="1" id="KW-0813">Transport</keyword>
<protein>
    <submittedName>
        <fullName evidence="18">Na+-transporting NADH:ubiquinone oxidoreductase, subunit NqrC</fullName>
    </submittedName>
</protein>
<dbReference type="GO" id="GO:0006814">
    <property type="term" value="P:sodium ion transport"/>
    <property type="evidence" value="ECO:0007669"/>
    <property type="project" value="UniProtKB-KW"/>
</dbReference>
<name>H9UK20_SPIAZ</name>
<dbReference type="GO" id="GO:0016020">
    <property type="term" value="C:membrane"/>
    <property type="evidence" value="ECO:0007669"/>
    <property type="project" value="InterPro"/>
</dbReference>
<evidence type="ECO:0000256" key="13">
    <source>
        <dbReference type="ARBA" id="ARBA00023075"/>
    </source>
</evidence>
<keyword evidence="11" id="KW-0915">Sodium</keyword>
<evidence type="ECO:0000256" key="5">
    <source>
        <dbReference type="ARBA" id="ARBA00022630"/>
    </source>
</evidence>
<dbReference type="Proteomes" id="UP000007383">
    <property type="component" value="Chromosome"/>
</dbReference>
<evidence type="ECO:0000256" key="15">
    <source>
        <dbReference type="ARBA" id="ARBA00023201"/>
    </source>
</evidence>
<dbReference type="InterPro" id="IPR010204">
    <property type="entry name" value="NqrC"/>
</dbReference>
<keyword evidence="9 16" id="KW-1133">Transmembrane helix</keyword>
<evidence type="ECO:0000256" key="6">
    <source>
        <dbReference type="ARBA" id="ARBA00022643"/>
    </source>
</evidence>
<evidence type="ECO:0000256" key="11">
    <source>
        <dbReference type="ARBA" id="ARBA00023053"/>
    </source>
</evidence>
<dbReference type="Pfam" id="PF04205">
    <property type="entry name" value="FMN_bind"/>
    <property type="match status" value="1"/>
</dbReference>
<reference evidence="19" key="1">
    <citation type="journal article" date="2013" name="Stand. Genomic Sci.">
        <title>Complete genome sequence of the halophilic bacterium Spirochaeta africana type strain (Z-7692(T)) from the alkaline Lake Magadi in the East African Rift.</title>
        <authorList>
            <person name="Liolos K."/>
            <person name="Abt B."/>
            <person name="Scheuner C."/>
            <person name="Teshima H."/>
            <person name="Held B."/>
            <person name="Lapidus A."/>
            <person name="Nolan M."/>
            <person name="Lucas S."/>
            <person name="Deshpande S."/>
            <person name="Cheng J.F."/>
            <person name="Tapia R."/>
            <person name="Goodwin L.A."/>
            <person name="Pitluck S."/>
            <person name="Pagani I."/>
            <person name="Ivanova N."/>
            <person name="Mavromatis K."/>
            <person name="Mikhailova N."/>
            <person name="Huntemann M."/>
            <person name="Pati A."/>
            <person name="Chen A."/>
            <person name="Palaniappan K."/>
            <person name="Land M."/>
            <person name="Rohde M."/>
            <person name="Tindall B.J."/>
            <person name="Detter J.C."/>
            <person name="Goker M."/>
            <person name="Bristow J."/>
            <person name="Eisen J.A."/>
            <person name="Markowitz V."/>
            <person name="Hugenholtz P."/>
            <person name="Woyke T."/>
            <person name="Klenk H.P."/>
            <person name="Kyrpides N.C."/>
        </authorList>
    </citation>
    <scope>NUCLEOTIDE SEQUENCE</scope>
    <source>
        <strain evidence="19">ATCC 700263 / DSM 8902 / Z-7692</strain>
    </source>
</reference>
<feature type="domain" description="FMN-binding" evidence="17">
    <location>
        <begin position="95"/>
        <end position="190"/>
    </location>
</feature>
<dbReference type="PANTHER" id="PTHR37838:SF1">
    <property type="entry name" value="NA(+)-TRANSLOCATING NADH-QUINONE REDUCTASE SUBUNIT C"/>
    <property type="match status" value="1"/>
</dbReference>
<dbReference type="GO" id="GO:0010181">
    <property type="term" value="F:FMN binding"/>
    <property type="evidence" value="ECO:0007669"/>
    <property type="project" value="InterPro"/>
</dbReference>
<keyword evidence="2" id="KW-1003">Cell membrane</keyword>
<keyword evidence="14 16" id="KW-0472">Membrane</keyword>
<evidence type="ECO:0000256" key="4">
    <source>
        <dbReference type="ARBA" id="ARBA00022553"/>
    </source>
</evidence>
<evidence type="ECO:0000256" key="7">
    <source>
        <dbReference type="ARBA" id="ARBA00022692"/>
    </source>
</evidence>
<organism evidence="18 19">
    <name type="scientific">Spirochaeta africana (strain ATCC 700263 / DSM 8902 / Z-7692)</name>
    <dbReference type="NCBI Taxonomy" id="889378"/>
    <lineage>
        <taxon>Bacteria</taxon>
        <taxon>Pseudomonadati</taxon>
        <taxon>Spirochaetota</taxon>
        <taxon>Spirochaetia</taxon>
        <taxon>Spirochaetales</taxon>
        <taxon>Spirochaetaceae</taxon>
        <taxon>Spirochaeta</taxon>
    </lineage>
</organism>
<dbReference type="eggNOG" id="COG2869">
    <property type="taxonomic scope" value="Bacteria"/>
</dbReference>
<gene>
    <name evidence="18" type="ordered locus">Spiaf_1806</name>
</gene>
<dbReference type="AlphaFoldDB" id="H9UK20"/>
<evidence type="ECO:0000256" key="9">
    <source>
        <dbReference type="ARBA" id="ARBA00022989"/>
    </source>
</evidence>
<proteinExistence type="predicted"/>
<dbReference type="PANTHER" id="PTHR37838">
    <property type="entry name" value="NA(+)-TRANSLOCATING NADH-QUINONE REDUCTASE SUBUNIT C"/>
    <property type="match status" value="1"/>
</dbReference>
<keyword evidence="5" id="KW-0285">Flavoprotein</keyword>
<keyword evidence="6" id="KW-0288">FMN</keyword>
<evidence type="ECO:0000256" key="14">
    <source>
        <dbReference type="ARBA" id="ARBA00023136"/>
    </source>
</evidence>
<keyword evidence="10" id="KW-0520">NAD</keyword>
<evidence type="ECO:0000259" key="17">
    <source>
        <dbReference type="SMART" id="SM00900"/>
    </source>
</evidence>
<sequence length="198" mass="21513">MNKQSVLYTVVFTFLVSFVFVTLLAFSNEATREQVELNNQLARSRAVLNALGIEFASESELLSRFEDLAYDEDSGLFTTEADGQTLHAFEFSGSGLWGPIRGVIAVTANLEKIVGLEIVEHNETPGLGGRIEESGYKQQFRGLIIPDDKTFTLNPAGDSDKDSGQVDSVTGATRTSEAMAGIINTEIRRLSELLGGQS</sequence>
<evidence type="ECO:0000256" key="12">
    <source>
        <dbReference type="ARBA" id="ARBA00023065"/>
    </source>
</evidence>
<keyword evidence="19" id="KW-1185">Reference proteome</keyword>